<name>A0A1W0W9K2_HYPEX</name>
<keyword evidence="1" id="KW-0808">Transferase</keyword>
<dbReference type="InterPro" id="IPR045078">
    <property type="entry name" value="TST/MPST-like"/>
</dbReference>
<dbReference type="PROSITE" id="PS50206">
    <property type="entry name" value="RHODANESE_3"/>
    <property type="match status" value="2"/>
</dbReference>
<dbReference type="PANTHER" id="PTHR11364">
    <property type="entry name" value="THIOSULFATE SULFERTANSFERASE"/>
    <property type="match status" value="1"/>
</dbReference>
<organism evidence="4 5">
    <name type="scientific">Hypsibius exemplaris</name>
    <name type="common">Freshwater tardigrade</name>
    <dbReference type="NCBI Taxonomy" id="2072580"/>
    <lineage>
        <taxon>Eukaryota</taxon>
        <taxon>Metazoa</taxon>
        <taxon>Ecdysozoa</taxon>
        <taxon>Tardigrada</taxon>
        <taxon>Eutardigrada</taxon>
        <taxon>Parachela</taxon>
        <taxon>Hypsibioidea</taxon>
        <taxon>Hypsibiidae</taxon>
        <taxon>Hypsibius</taxon>
    </lineage>
</organism>
<keyword evidence="5" id="KW-1185">Reference proteome</keyword>
<sequence length="183" mass="20698">MAEKGTIEPLVSVAWLKEQLEQNTRELVVLDCSYDANKDECRDVTSPYPNMIPPPQVFAQYCGSIGLDNTMHVVLYDNNSRGLFSAPRAYWMFKAFGHDKVSILNGGLVTWLQNGFPTSSDIVQRPTKIFHATMKKEYLKTYDGMSACVLFFAASILGKKPPEITVYNGSWTEWGRVRRDTTD</sequence>
<accession>A0A1W0W9K2</accession>
<comment type="caution">
    <text evidence="4">The sequence shown here is derived from an EMBL/GenBank/DDBJ whole genome shotgun (WGS) entry which is preliminary data.</text>
</comment>
<dbReference type="OrthoDB" id="270167at2759"/>
<dbReference type="EMBL" id="MTYJ01000159">
    <property type="protein sequence ID" value="OQV11889.1"/>
    <property type="molecule type" value="Genomic_DNA"/>
</dbReference>
<dbReference type="GO" id="GO:0004792">
    <property type="term" value="F:thiosulfate-cyanide sulfurtransferase activity"/>
    <property type="evidence" value="ECO:0007669"/>
    <property type="project" value="TreeGrafter"/>
</dbReference>
<evidence type="ECO:0000256" key="2">
    <source>
        <dbReference type="ARBA" id="ARBA00022737"/>
    </source>
</evidence>
<dbReference type="Pfam" id="PF00581">
    <property type="entry name" value="Rhodanese"/>
    <property type="match status" value="1"/>
</dbReference>
<dbReference type="SUPFAM" id="SSF52821">
    <property type="entry name" value="Rhodanese/Cell cycle control phosphatase"/>
    <property type="match status" value="2"/>
</dbReference>
<dbReference type="GO" id="GO:0005739">
    <property type="term" value="C:mitochondrion"/>
    <property type="evidence" value="ECO:0007669"/>
    <property type="project" value="TreeGrafter"/>
</dbReference>
<evidence type="ECO:0000313" key="5">
    <source>
        <dbReference type="Proteomes" id="UP000192578"/>
    </source>
</evidence>
<feature type="domain" description="Rhodanese" evidence="3">
    <location>
        <begin position="23"/>
        <end position="120"/>
    </location>
</feature>
<proteinExistence type="predicted"/>
<protein>
    <submittedName>
        <fullName evidence="4">Thiosulfate sulfurtransferase</fullName>
    </submittedName>
</protein>
<dbReference type="Gene3D" id="3.40.250.10">
    <property type="entry name" value="Rhodanese-like domain"/>
    <property type="match status" value="2"/>
</dbReference>
<dbReference type="AlphaFoldDB" id="A0A1W0W9K2"/>
<keyword evidence="2" id="KW-0677">Repeat</keyword>
<reference evidence="5" key="1">
    <citation type="submission" date="2017-01" db="EMBL/GenBank/DDBJ databases">
        <title>Comparative genomics of anhydrobiosis in the tardigrade Hypsibius dujardini.</title>
        <authorList>
            <person name="Yoshida Y."/>
            <person name="Koutsovoulos G."/>
            <person name="Laetsch D."/>
            <person name="Stevens L."/>
            <person name="Kumar S."/>
            <person name="Horikawa D."/>
            <person name="Ishino K."/>
            <person name="Komine S."/>
            <person name="Tomita M."/>
            <person name="Blaxter M."/>
            <person name="Arakawa K."/>
        </authorList>
    </citation>
    <scope>NUCLEOTIDE SEQUENCE [LARGE SCALE GENOMIC DNA]</scope>
    <source>
        <strain evidence="5">Z151</strain>
    </source>
</reference>
<feature type="domain" description="Rhodanese" evidence="3">
    <location>
        <begin position="144"/>
        <end position="183"/>
    </location>
</feature>
<dbReference type="PANTHER" id="PTHR11364:SF27">
    <property type="entry name" value="SULFURTRANSFERASE"/>
    <property type="match status" value="1"/>
</dbReference>
<evidence type="ECO:0000259" key="3">
    <source>
        <dbReference type="PROSITE" id="PS50206"/>
    </source>
</evidence>
<dbReference type="CDD" id="cd01448">
    <property type="entry name" value="TST_Repeat_1"/>
    <property type="match status" value="1"/>
</dbReference>
<dbReference type="InterPro" id="IPR036873">
    <property type="entry name" value="Rhodanese-like_dom_sf"/>
</dbReference>
<dbReference type="Proteomes" id="UP000192578">
    <property type="component" value="Unassembled WGS sequence"/>
</dbReference>
<evidence type="ECO:0000313" key="4">
    <source>
        <dbReference type="EMBL" id="OQV11889.1"/>
    </source>
</evidence>
<dbReference type="InterPro" id="IPR001763">
    <property type="entry name" value="Rhodanese-like_dom"/>
</dbReference>
<gene>
    <name evidence="4" type="ORF">BV898_13856</name>
</gene>
<evidence type="ECO:0000256" key="1">
    <source>
        <dbReference type="ARBA" id="ARBA00022679"/>
    </source>
</evidence>
<dbReference type="SMART" id="SM00450">
    <property type="entry name" value="RHOD"/>
    <property type="match status" value="1"/>
</dbReference>